<reference evidence="1" key="1">
    <citation type="submission" date="2014-11" db="EMBL/GenBank/DDBJ databases">
        <authorList>
            <person name="Amaro Gonzalez C."/>
        </authorList>
    </citation>
    <scope>NUCLEOTIDE SEQUENCE</scope>
</reference>
<accession>A0A0E9U8M8</accession>
<proteinExistence type="predicted"/>
<dbReference type="EMBL" id="GBXM01046366">
    <property type="protein sequence ID" value="JAH62211.1"/>
    <property type="molecule type" value="Transcribed_RNA"/>
</dbReference>
<evidence type="ECO:0000313" key="1">
    <source>
        <dbReference type="EMBL" id="JAH62211.1"/>
    </source>
</evidence>
<reference evidence="1" key="2">
    <citation type="journal article" date="2015" name="Fish Shellfish Immunol.">
        <title>Early steps in the European eel (Anguilla anguilla)-Vibrio vulnificus interaction in the gills: Role of the RtxA13 toxin.</title>
        <authorList>
            <person name="Callol A."/>
            <person name="Pajuelo D."/>
            <person name="Ebbesson L."/>
            <person name="Teles M."/>
            <person name="MacKenzie S."/>
            <person name="Amaro C."/>
        </authorList>
    </citation>
    <scope>NUCLEOTIDE SEQUENCE</scope>
</reference>
<name>A0A0E9U8M8_ANGAN</name>
<dbReference type="AlphaFoldDB" id="A0A0E9U8M8"/>
<protein>
    <submittedName>
        <fullName evidence="1">Uncharacterized protein</fullName>
    </submittedName>
</protein>
<organism evidence="1">
    <name type="scientific">Anguilla anguilla</name>
    <name type="common">European freshwater eel</name>
    <name type="synonym">Muraena anguilla</name>
    <dbReference type="NCBI Taxonomy" id="7936"/>
    <lineage>
        <taxon>Eukaryota</taxon>
        <taxon>Metazoa</taxon>
        <taxon>Chordata</taxon>
        <taxon>Craniata</taxon>
        <taxon>Vertebrata</taxon>
        <taxon>Euteleostomi</taxon>
        <taxon>Actinopterygii</taxon>
        <taxon>Neopterygii</taxon>
        <taxon>Teleostei</taxon>
        <taxon>Anguilliformes</taxon>
        <taxon>Anguillidae</taxon>
        <taxon>Anguilla</taxon>
    </lineage>
</organism>
<sequence length="33" mass="3647">MALAQMSLHSVRSRSRLISWKGDGMKGAICLRS</sequence>